<dbReference type="PANTHER" id="PTHR21431:SF0">
    <property type="entry name" value="PREFOLDIN SUBUNIT 6"/>
    <property type="match status" value="1"/>
</dbReference>
<dbReference type="Gene3D" id="1.10.287.370">
    <property type="match status" value="1"/>
</dbReference>
<proteinExistence type="inferred from homology"/>
<dbReference type="AlphaFoldDB" id="A0AAD5LSV2"/>
<gene>
    <name evidence="7" type="ORF">P43SY_002285</name>
</gene>
<keyword evidence="8" id="KW-1185">Reference proteome</keyword>
<dbReference type="CDD" id="cd23161">
    <property type="entry name" value="Prefoldin_6"/>
    <property type="match status" value="1"/>
</dbReference>
<evidence type="ECO:0000313" key="8">
    <source>
        <dbReference type="Proteomes" id="UP001209570"/>
    </source>
</evidence>
<dbReference type="Gene3D" id="1.10.260.100">
    <property type="match status" value="2"/>
</dbReference>
<feature type="region of interest" description="Disordered" evidence="5">
    <location>
        <begin position="219"/>
        <end position="241"/>
    </location>
</feature>
<feature type="region of interest" description="Disordered" evidence="5">
    <location>
        <begin position="39"/>
        <end position="82"/>
    </location>
</feature>
<keyword evidence="2" id="KW-0677">Repeat</keyword>
<keyword evidence="4" id="KW-0175">Coiled coil</keyword>
<dbReference type="InterPro" id="IPR002777">
    <property type="entry name" value="PFD_beta-like"/>
</dbReference>
<dbReference type="SUPFAM" id="SSF46579">
    <property type="entry name" value="Prefoldin"/>
    <property type="match status" value="1"/>
</dbReference>
<feature type="domain" description="STI1" evidence="6">
    <location>
        <begin position="262"/>
        <end position="310"/>
    </location>
</feature>
<dbReference type="PANTHER" id="PTHR21431">
    <property type="entry name" value="PREFOLDIN SUBUNIT 6"/>
    <property type="match status" value="1"/>
</dbReference>
<organism evidence="7 8">
    <name type="scientific">Pythium insidiosum</name>
    <name type="common">Pythiosis disease agent</name>
    <dbReference type="NCBI Taxonomy" id="114742"/>
    <lineage>
        <taxon>Eukaryota</taxon>
        <taxon>Sar</taxon>
        <taxon>Stramenopiles</taxon>
        <taxon>Oomycota</taxon>
        <taxon>Peronosporomycetes</taxon>
        <taxon>Pythiales</taxon>
        <taxon>Pythiaceae</taxon>
        <taxon>Pythium</taxon>
    </lineage>
</organism>
<evidence type="ECO:0000259" key="6">
    <source>
        <dbReference type="SMART" id="SM00727"/>
    </source>
</evidence>
<feature type="domain" description="STI1" evidence="6">
    <location>
        <begin position="151"/>
        <end position="190"/>
    </location>
</feature>
<evidence type="ECO:0000256" key="4">
    <source>
        <dbReference type="SAM" id="Coils"/>
    </source>
</evidence>
<feature type="region of interest" description="Disordered" evidence="5">
    <location>
        <begin position="1"/>
        <end position="27"/>
    </location>
</feature>
<dbReference type="InterPro" id="IPR006636">
    <property type="entry name" value="STI1_HS-bd"/>
</dbReference>
<sequence>MERVDWDDEPPLLGDEAADDNQREHGDATIMDEMVAAAQQAKAAKRLQQERERASAGFGSGLKKGFFNKKTPKKSASTREVLDVPSDRSLKASDLRIVRDAAASNQDDGASERQSPFVFAEVQEAMKGMQQLNPNGPSRVWGLIPQTEWMNEAFFEKLSRHPRLLHALKNPHFMAAIEELQRDPKGAILKYGKDPAVSAMLKDFMEFMGSHFEELGKAATTSEQSKRMQQTEVPAPSPPPIVDLEEVRRKAIAEMPRAPAEEEQVQRILSDPDLLAALSDASLMERVRRCQEDPSELQRLTRDPSAASKLRLLVAAGLVRSGGKSESNMSLKEQVDSEMARYRALQEEVQVLASQRQQFAQQANENGMVKQELDLLDDDAKVYKLIGPVLLKQEVGDAKTNVKKRLEFINNELEKVSTKIEQKEKDAVEIRKSIAQMQMEMQRRAAEAARSVAAQ</sequence>
<dbReference type="SMART" id="SM00727">
    <property type="entry name" value="STI1"/>
    <property type="match status" value="2"/>
</dbReference>
<accession>A0AAD5LSV2</accession>
<dbReference type="FunFam" id="1.10.287.370:FF:000003">
    <property type="entry name" value="Prefoldin subunit 6"/>
    <property type="match status" value="1"/>
</dbReference>
<feature type="compositionally biased region" description="Acidic residues" evidence="5">
    <location>
        <begin position="1"/>
        <end position="10"/>
    </location>
</feature>
<evidence type="ECO:0000313" key="7">
    <source>
        <dbReference type="EMBL" id="KAJ0409395.1"/>
    </source>
</evidence>
<feature type="coiled-coil region" evidence="4">
    <location>
        <begin position="328"/>
        <end position="362"/>
    </location>
</feature>
<evidence type="ECO:0000256" key="1">
    <source>
        <dbReference type="ARBA" id="ARBA00008045"/>
    </source>
</evidence>
<evidence type="ECO:0000256" key="5">
    <source>
        <dbReference type="SAM" id="MobiDB-lite"/>
    </source>
</evidence>
<dbReference type="Proteomes" id="UP001209570">
    <property type="component" value="Unassembled WGS sequence"/>
</dbReference>
<keyword evidence="3" id="KW-0143">Chaperone</keyword>
<dbReference type="Pfam" id="PF01920">
    <property type="entry name" value="Prefoldin_2"/>
    <property type="match status" value="1"/>
</dbReference>
<evidence type="ECO:0000256" key="2">
    <source>
        <dbReference type="ARBA" id="ARBA00022737"/>
    </source>
</evidence>
<dbReference type="GO" id="GO:0005737">
    <property type="term" value="C:cytoplasm"/>
    <property type="evidence" value="ECO:0007669"/>
    <property type="project" value="TreeGrafter"/>
</dbReference>
<feature type="compositionally biased region" description="Polar residues" evidence="5">
    <location>
        <begin position="219"/>
        <end position="232"/>
    </location>
</feature>
<comment type="similarity">
    <text evidence="1">Belongs to the prefoldin subunit beta family.</text>
</comment>
<dbReference type="EMBL" id="JAKCXM010000004">
    <property type="protein sequence ID" value="KAJ0409395.1"/>
    <property type="molecule type" value="Genomic_DNA"/>
</dbReference>
<dbReference type="GO" id="GO:0051131">
    <property type="term" value="P:chaperone-mediated protein complex assembly"/>
    <property type="evidence" value="ECO:0007669"/>
    <property type="project" value="TreeGrafter"/>
</dbReference>
<comment type="caution">
    <text evidence="7">The sequence shown here is derived from an EMBL/GenBank/DDBJ whole genome shotgun (WGS) entry which is preliminary data.</text>
</comment>
<feature type="coiled-coil region" evidence="4">
    <location>
        <begin position="399"/>
        <end position="440"/>
    </location>
</feature>
<dbReference type="GO" id="GO:0006457">
    <property type="term" value="P:protein folding"/>
    <property type="evidence" value="ECO:0007669"/>
    <property type="project" value="InterPro"/>
</dbReference>
<dbReference type="GO" id="GO:0016272">
    <property type="term" value="C:prefoldin complex"/>
    <property type="evidence" value="ECO:0007669"/>
    <property type="project" value="InterPro"/>
</dbReference>
<reference evidence="7" key="1">
    <citation type="submission" date="2021-12" db="EMBL/GenBank/DDBJ databases">
        <title>Prjna785345.</title>
        <authorList>
            <person name="Rujirawat T."/>
            <person name="Krajaejun T."/>
        </authorList>
    </citation>
    <scope>NUCLEOTIDE SEQUENCE</scope>
    <source>
        <strain evidence="7">Pi057C3</strain>
    </source>
</reference>
<protein>
    <recommendedName>
        <fullName evidence="6">STI1 domain-containing protein</fullName>
    </recommendedName>
</protein>
<evidence type="ECO:0000256" key="3">
    <source>
        <dbReference type="ARBA" id="ARBA00023186"/>
    </source>
</evidence>
<name>A0AAD5LSV2_PYTIN</name>
<dbReference type="GO" id="GO:0051082">
    <property type="term" value="F:unfolded protein binding"/>
    <property type="evidence" value="ECO:0007669"/>
    <property type="project" value="InterPro"/>
</dbReference>
<dbReference type="InterPro" id="IPR041243">
    <property type="entry name" value="STI1/HOP_DP"/>
</dbReference>
<dbReference type="InterPro" id="IPR009053">
    <property type="entry name" value="Prefoldin"/>
</dbReference>
<dbReference type="GO" id="GO:0051087">
    <property type="term" value="F:protein-folding chaperone binding"/>
    <property type="evidence" value="ECO:0007669"/>
    <property type="project" value="TreeGrafter"/>
</dbReference>
<dbReference type="Pfam" id="PF17830">
    <property type="entry name" value="STI1-HOP_DP"/>
    <property type="match status" value="1"/>
</dbReference>